<dbReference type="InterPro" id="IPR005841">
    <property type="entry name" value="Alpha-D-phosphohexomutase_SF"/>
</dbReference>
<dbReference type="InterPro" id="IPR016055">
    <property type="entry name" value="A-D-PHexomutase_a/b/a-I/II/III"/>
</dbReference>
<dbReference type="PANTHER" id="PTHR45745:SF1">
    <property type="entry name" value="PHOSPHOGLUCOMUTASE 2B-RELATED"/>
    <property type="match status" value="1"/>
</dbReference>
<feature type="domain" description="Alpha-D-phosphohexomutase C-terminal" evidence="8">
    <location>
        <begin position="489"/>
        <end position="532"/>
    </location>
</feature>
<proteinExistence type="inferred from homology"/>
<dbReference type="CDD" id="cd05799">
    <property type="entry name" value="PGM2"/>
    <property type="match status" value="1"/>
</dbReference>
<evidence type="ECO:0000256" key="2">
    <source>
        <dbReference type="ARBA" id="ARBA00010231"/>
    </source>
</evidence>
<feature type="domain" description="Alpha-D-phosphohexomutase alpha/beta/alpha" evidence="10">
    <location>
        <begin position="212"/>
        <end position="309"/>
    </location>
</feature>
<dbReference type="InterPro" id="IPR005846">
    <property type="entry name" value="A-D-PHexomutase_a/b/a-III"/>
</dbReference>
<dbReference type="GO" id="GO:0005975">
    <property type="term" value="P:carbohydrate metabolic process"/>
    <property type="evidence" value="ECO:0007669"/>
    <property type="project" value="InterPro"/>
</dbReference>
<protein>
    <submittedName>
        <fullName evidence="12">Phosphomannomutase</fullName>
    </submittedName>
</protein>
<dbReference type="Proteomes" id="UP000294911">
    <property type="component" value="Unassembled WGS sequence"/>
</dbReference>
<organism evidence="12 13">
    <name type="scientific">Tamaricihabitans halophyticus</name>
    <dbReference type="NCBI Taxonomy" id="1262583"/>
    <lineage>
        <taxon>Bacteria</taxon>
        <taxon>Bacillati</taxon>
        <taxon>Actinomycetota</taxon>
        <taxon>Actinomycetes</taxon>
        <taxon>Pseudonocardiales</taxon>
        <taxon>Pseudonocardiaceae</taxon>
        <taxon>Tamaricihabitans</taxon>
    </lineage>
</organism>
<evidence type="ECO:0000256" key="5">
    <source>
        <dbReference type="ARBA" id="ARBA00022842"/>
    </source>
</evidence>
<accession>A0A4R2QQJ5</accession>
<dbReference type="Gene3D" id="3.30.310.50">
    <property type="entry name" value="Alpha-D-phosphohexomutase, C-terminal domain"/>
    <property type="match status" value="1"/>
</dbReference>
<keyword evidence="5 7" id="KW-0460">Magnesium</keyword>
<dbReference type="AlphaFoldDB" id="A0A4R2QQJ5"/>
<dbReference type="PANTHER" id="PTHR45745">
    <property type="entry name" value="PHOSPHOMANNOMUTASE 45A"/>
    <property type="match status" value="1"/>
</dbReference>
<evidence type="ECO:0000256" key="3">
    <source>
        <dbReference type="ARBA" id="ARBA00022553"/>
    </source>
</evidence>
<evidence type="ECO:0000259" key="10">
    <source>
        <dbReference type="Pfam" id="PF02879"/>
    </source>
</evidence>
<dbReference type="GO" id="GO:0006166">
    <property type="term" value="P:purine ribonucleoside salvage"/>
    <property type="evidence" value="ECO:0007669"/>
    <property type="project" value="TreeGrafter"/>
</dbReference>
<dbReference type="PRINTS" id="PR00509">
    <property type="entry name" value="PGMPMM"/>
</dbReference>
<evidence type="ECO:0000259" key="8">
    <source>
        <dbReference type="Pfam" id="PF00408"/>
    </source>
</evidence>
<gene>
    <name evidence="12" type="ORF">EV191_109117</name>
</gene>
<dbReference type="InterPro" id="IPR005845">
    <property type="entry name" value="A-D-PHexomutase_a/b/a-II"/>
</dbReference>
<dbReference type="InterPro" id="IPR036900">
    <property type="entry name" value="A-D-PHexomutase_C_sf"/>
</dbReference>
<comment type="similarity">
    <text evidence="2 7">Belongs to the phosphohexose mutase family.</text>
</comment>
<evidence type="ECO:0000256" key="1">
    <source>
        <dbReference type="ARBA" id="ARBA00001946"/>
    </source>
</evidence>
<dbReference type="Pfam" id="PF02878">
    <property type="entry name" value="PGM_PMM_I"/>
    <property type="match status" value="1"/>
</dbReference>
<keyword evidence="13" id="KW-1185">Reference proteome</keyword>
<dbReference type="PROSITE" id="PS00710">
    <property type="entry name" value="PGM_PMM"/>
    <property type="match status" value="1"/>
</dbReference>
<dbReference type="Gene3D" id="3.40.120.10">
    <property type="entry name" value="Alpha-D-Glucose-1,6-Bisphosphate, subunit A, domain 3"/>
    <property type="match status" value="3"/>
</dbReference>
<keyword evidence="6" id="KW-0413">Isomerase</keyword>
<evidence type="ECO:0000313" key="12">
    <source>
        <dbReference type="EMBL" id="TCP49295.1"/>
    </source>
</evidence>
<dbReference type="Pfam" id="PF02879">
    <property type="entry name" value="PGM_PMM_II"/>
    <property type="match status" value="1"/>
</dbReference>
<feature type="domain" description="Alpha-D-phosphohexomutase alpha/beta/alpha" evidence="9">
    <location>
        <begin position="54"/>
        <end position="187"/>
    </location>
</feature>
<keyword evidence="4 7" id="KW-0479">Metal-binding</keyword>
<dbReference type="SUPFAM" id="SSF53738">
    <property type="entry name" value="Phosphoglucomutase, first 3 domains"/>
    <property type="match status" value="3"/>
</dbReference>
<dbReference type="InterPro" id="IPR005843">
    <property type="entry name" value="A-D-PHexomutase_C"/>
</dbReference>
<evidence type="ECO:0000313" key="13">
    <source>
        <dbReference type="Proteomes" id="UP000294911"/>
    </source>
</evidence>
<dbReference type="Pfam" id="PF00408">
    <property type="entry name" value="PGM_PMM_IV"/>
    <property type="match status" value="1"/>
</dbReference>
<sequence length="556" mass="58222">MTLSPELRDSAMRWIADDVDPADRTELQRLLAEAMAGHADRADELAERMSGMPTFGTAGIRGPLRAGPNGMNRAVVIRTSAGVGAWLRAEGKAGAIVVIGRDARHGSEAFCVDTAEVLAAAGFDVRVLPRPLPTPVVGYAVRALGAAAGIQITASHNPPSDNGYKLFDAAGTQIAPPVDARIEAAIAGTVAAVSVPRSNTYRALDDELVRGYLDRLATLPRNSARELRVAATALHGVGAKPLLDALRGAGFTDVRLVAEQSEPDPDFPTVAFPNPEEPGATDQLLALAAETEADLAIALDPDADRCALGIPDGAGGWRMLHGDESGALLAEYILSTLDNDRHPDPLVATTIASSSQLESIAARYDARCALTFTGFKWLVRSGDGAATGLVFAYEEALGLCVDPDWVRDKDGISAAVLACDLAAARKATGSDLRAALDELALADGVYLTGALSPRFDELAMIGELMARLRASPPDALAGVPVRTEDLLPETDALRLAGTGVRALLRPSGTEPKLKAYLEVVQPVGAATELAAARETAASRLTKLRAEIAALLDHRNL</sequence>
<dbReference type="SUPFAM" id="SSF55957">
    <property type="entry name" value="Phosphoglucomutase, C-terminal domain"/>
    <property type="match status" value="1"/>
</dbReference>
<feature type="domain" description="Alpha-D-phosphohexomutase alpha/beta/alpha" evidence="11">
    <location>
        <begin position="322"/>
        <end position="434"/>
    </location>
</feature>
<dbReference type="Pfam" id="PF02880">
    <property type="entry name" value="PGM_PMM_III"/>
    <property type="match status" value="1"/>
</dbReference>
<reference evidence="12 13" key="1">
    <citation type="submission" date="2019-03" db="EMBL/GenBank/DDBJ databases">
        <title>Genomic Encyclopedia of Type Strains, Phase IV (KMG-IV): sequencing the most valuable type-strain genomes for metagenomic binning, comparative biology and taxonomic classification.</title>
        <authorList>
            <person name="Goeker M."/>
        </authorList>
    </citation>
    <scope>NUCLEOTIDE SEQUENCE [LARGE SCALE GENOMIC DNA]</scope>
    <source>
        <strain evidence="12 13">DSM 45765</strain>
    </source>
</reference>
<evidence type="ECO:0000256" key="7">
    <source>
        <dbReference type="RuleBase" id="RU004326"/>
    </source>
</evidence>
<comment type="cofactor">
    <cofactor evidence="1">
        <name>Mg(2+)</name>
        <dbReference type="ChEBI" id="CHEBI:18420"/>
    </cofactor>
</comment>
<keyword evidence="3" id="KW-0597">Phosphoprotein</keyword>
<evidence type="ECO:0000259" key="9">
    <source>
        <dbReference type="Pfam" id="PF02878"/>
    </source>
</evidence>
<comment type="caution">
    <text evidence="12">The sequence shown here is derived from an EMBL/GenBank/DDBJ whole genome shotgun (WGS) entry which is preliminary data.</text>
</comment>
<evidence type="ECO:0000256" key="6">
    <source>
        <dbReference type="ARBA" id="ARBA00023235"/>
    </source>
</evidence>
<evidence type="ECO:0000259" key="11">
    <source>
        <dbReference type="Pfam" id="PF02880"/>
    </source>
</evidence>
<dbReference type="InterPro" id="IPR005844">
    <property type="entry name" value="A-D-PHexomutase_a/b/a-I"/>
</dbReference>
<dbReference type="EMBL" id="SLXQ01000009">
    <property type="protein sequence ID" value="TCP49295.1"/>
    <property type="molecule type" value="Genomic_DNA"/>
</dbReference>
<dbReference type="GO" id="GO:0008973">
    <property type="term" value="F:phosphopentomutase activity"/>
    <property type="evidence" value="ECO:0007669"/>
    <property type="project" value="TreeGrafter"/>
</dbReference>
<dbReference type="GO" id="GO:0000287">
    <property type="term" value="F:magnesium ion binding"/>
    <property type="evidence" value="ECO:0007669"/>
    <property type="project" value="InterPro"/>
</dbReference>
<dbReference type="InterPro" id="IPR016066">
    <property type="entry name" value="A-D-PHexomutase_CS"/>
</dbReference>
<name>A0A4R2QQJ5_9PSEU</name>
<evidence type="ECO:0000256" key="4">
    <source>
        <dbReference type="ARBA" id="ARBA00022723"/>
    </source>
</evidence>